<dbReference type="InterPro" id="IPR017452">
    <property type="entry name" value="GPCR_Rhodpsn_7TM"/>
</dbReference>
<organism evidence="9 10">
    <name type="scientific">Toxocara canis</name>
    <name type="common">Canine roundworm</name>
    <dbReference type="NCBI Taxonomy" id="6265"/>
    <lineage>
        <taxon>Eukaryota</taxon>
        <taxon>Metazoa</taxon>
        <taxon>Ecdysozoa</taxon>
        <taxon>Nematoda</taxon>
        <taxon>Chromadorea</taxon>
        <taxon>Rhabditida</taxon>
        <taxon>Spirurina</taxon>
        <taxon>Ascaridomorpha</taxon>
        <taxon>Ascaridoidea</taxon>
        <taxon>Toxocaridae</taxon>
        <taxon>Toxocara</taxon>
    </lineage>
</organism>
<dbReference type="AlphaFoldDB" id="A0A183UQQ0"/>
<feature type="transmembrane region" description="Helical" evidence="6">
    <location>
        <begin position="253"/>
        <end position="276"/>
    </location>
</feature>
<keyword evidence="3 6" id="KW-1133">Transmembrane helix</keyword>
<dbReference type="WBParaSite" id="TCNE_0001082001-mRNA-1">
    <property type="protein sequence ID" value="TCNE_0001082001-mRNA-1"/>
    <property type="gene ID" value="TCNE_0001082001"/>
</dbReference>
<comment type="subcellular location">
    <subcellularLocation>
        <location evidence="1">Membrane</location>
    </subcellularLocation>
</comment>
<dbReference type="GO" id="GO:0004930">
    <property type="term" value="F:G protein-coupled receptor activity"/>
    <property type="evidence" value="ECO:0007669"/>
    <property type="project" value="InterPro"/>
</dbReference>
<dbReference type="SUPFAM" id="SSF81321">
    <property type="entry name" value="Family A G protein-coupled receptor-like"/>
    <property type="match status" value="1"/>
</dbReference>
<feature type="transmembrane region" description="Helical" evidence="6">
    <location>
        <begin position="60"/>
        <end position="82"/>
    </location>
</feature>
<evidence type="ECO:0000313" key="9">
    <source>
        <dbReference type="Proteomes" id="UP000050794"/>
    </source>
</evidence>
<dbReference type="PRINTS" id="PR00237">
    <property type="entry name" value="GPCRRHODOPSN"/>
</dbReference>
<accession>A0A183UQQ0</accession>
<reference evidence="10" key="1">
    <citation type="submission" date="2016-06" db="UniProtKB">
        <authorList>
            <consortium name="WormBaseParasite"/>
        </authorList>
    </citation>
    <scope>IDENTIFICATION</scope>
</reference>
<evidence type="ECO:0000256" key="3">
    <source>
        <dbReference type="ARBA" id="ARBA00022989"/>
    </source>
</evidence>
<feature type="transmembrane region" description="Helical" evidence="6">
    <location>
        <begin position="102"/>
        <end position="126"/>
    </location>
</feature>
<dbReference type="GO" id="GO:0016020">
    <property type="term" value="C:membrane"/>
    <property type="evidence" value="ECO:0007669"/>
    <property type="project" value="UniProtKB-SubCell"/>
</dbReference>
<keyword evidence="9" id="KW-1185">Reference proteome</keyword>
<evidence type="ECO:0000256" key="5">
    <source>
        <dbReference type="SAM" id="MobiDB-lite"/>
    </source>
</evidence>
<proteinExistence type="predicted"/>
<dbReference type="InterPro" id="IPR000276">
    <property type="entry name" value="GPCR_Rhodpsn"/>
</dbReference>
<sequence length="399" mass="45986">MDAPDDNMDDVFVEDECELPEDLDRRWYLVAVAGTSLSFISLFSNLLIARALLTRRRSHFFFLGLLAVSDSFLSFCYGPVIAMDIIKNRVQAIWLNRLWWSYIGPLLALCHVSMTFSCFLIILATIERYLITRKSKYLQKFRTSRGALATFMFTLALVVRGTAVFEIEVKRNANCTGLTEYEPMLTPLVSTWLYGTVFRFYLRNILTVFIPFALLAYLNVRIVATLRAQRRKAAMFKFACSEHKMKIRSATRLTVFIVCSYLMANVLNVLITAWEYVDFESAMTADNFWIYELCTDVISVLYVFTCATRLLVYMLCNKEIRIAIIETICCYMKDNAKYCAVDERPATKRNENARIGTEFDDLAIRIARRMMMPGMTNRPPDTGKSEQPLDGSTKYHDES</sequence>
<dbReference type="Proteomes" id="UP000050794">
    <property type="component" value="Unassembled WGS sequence"/>
</dbReference>
<evidence type="ECO:0000313" key="10">
    <source>
        <dbReference type="WBParaSite" id="TCNE_0001082001-mRNA-1"/>
    </source>
</evidence>
<dbReference type="Gene3D" id="1.20.1070.10">
    <property type="entry name" value="Rhodopsin 7-helix transmembrane proteins"/>
    <property type="match status" value="1"/>
</dbReference>
<evidence type="ECO:0000256" key="1">
    <source>
        <dbReference type="ARBA" id="ARBA00004370"/>
    </source>
</evidence>
<evidence type="ECO:0000259" key="7">
    <source>
        <dbReference type="PROSITE" id="PS50262"/>
    </source>
</evidence>
<evidence type="ECO:0000313" key="8">
    <source>
        <dbReference type="EMBL" id="VDM42141.1"/>
    </source>
</evidence>
<gene>
    <name evidence="8" type="ORF">TCNE_LOCUS10820</name>
</gene>
<feature type="domain" description="G-protein coupled receptors family 1 profile" evidence="7">
    <location>
        <begin position="34"/>
        <end position="313"/>
    </location>
</feature>
<evidence type="ECO:0000256" key="2">
    <source>
        <dbReference type="ARBA" id="ARBA00022692"/>
    </source>
</evidence>
<dbReference type="EMBL" id="UYWY01020628">
    <property type="protein sequence ID" value="VDM42141.1"/>
    <property type="molecule type" value="Genomic_DNA"/>
</dbReference>
<feature type="transmembrane region" description="Helical" evidence="6">
    <location>
        <begin position="27"/>
        <end position="48"/>
    </location>
</feature>
<reference evidence="8 9" key="2">
    <citation type="submission" date="2018-11" db="EMBL/GenBank/DDBJ databases">
        <authorList>
            <consortium name="Pathogen Informatics"/>
        </authorList>
    </citation>
    <scope>NUCLEOTIDE SEQUENCE [LARGE SCALE GENOMIC DNA]</scope>
</reference>
<evidence type="ECO:0000256" key="4">
    <source>
        <dbReference type="ARBA" id="ARBA00023136"/>
    </source>
</evidence>
<protein>
    <submittedName>
        <fullName evidence="10">G_PROTEIN_RECEP_F1_2 domain-containing protein</fullName>
    </submittedName>
</protein>
<evidence type="ECO:0000256" key="6">
    <source>
        <dbReference type="SAM" id="Phobius"/>
    </source>
</evidence>
<feature type="transmembrane region" description="Helical" evidence="6">
    <location>
        <begin position="147"/>
        <end position="165"/>
    </location>
</feature>
<dbReference type="PROSITE" id="PS50262">
    <property type="entry name" value="G_PROTEIN_RECEP_F1_2"/>
    <property type="match status" value="1"/>
</dbReference>
<name>A0A183UQQ0_TOXCA</name>
<keyword evidence="2 6" id="KW-0812">Transmembrane</keyword>
<feature type="region of interest" description="Disordered" evidence="5">
    <location>
        <begin position="374"/>
        <end position="399"/>
    </location>
</feature>
<feature type="transmembrane region" description="Helical" evidence="6">
    <location>
        <begin position="288"/>
        <end position="312"/>
    </location>
</feature>
<dbReference type="PANTHER" id="PTHR46709">
    <property type="entry name" value="PROTEIN CBG23488-RELATED"/>
    <property type="match status" value="1"/>
</dbReference>
<feature type="transmembrane region" description="Helical" evidence="6">
    <location>
        <begin position="200"/>
        <end position="220"/>
    </location>
</feature>
<keyword evidence="4 6" id="KW-0472">Membrane</keyword>
<dbReference type="CDD" id="cd14978">
    <property type="entry name" value="7tmA_FMRFamide_R-like"/>
    <property type="match status" value="1"/>
</dbReference>
<dbReference type="PANTHER" id="PTHR46709:SF5">
    <property type="entry name" value="G-PROTEIN COUPLED RECEPTORS FAMILY 1 PROFILE DOMAIN-CONTAINING PROTEIN"/>
    <property type="match status" value="1"/>
</dbReference>